<dbReference type="InterPro" id="IPR011059">
    <property type="entry name" value="Metal-dep_hydrolase_composite"/>
</dbReference>
<evidence type="ECO:0000259" key="1">
    <source>
        <dbReference type="Pfam" id="PF07969"/>
    </source>
</evidence>
<feature type="domain" description="Amidohydrolase 3" evidence="1">
    <location>
        <begin position="472"/>
        <end position="553"/>
    </location>
</feature>
<dbReference type="SUPFAM" id="SSF51556">
    <property type="entry name" value="Metallo-dependent hydrolases"/>
    <property type="match status" value="1"/>
</dbReference>
<organism evidence="2">
    <name type="scientific">marine sediment metagenome</name>
    <dbReference type="NCBI Taxonomy" id="412755"/>
    <lineage>
        <taxon>unclassified sequences</taxon>
        <taxon>metagenomes</taxon>
        <taxon>ecological metagenomes</taxon>
    </lineage>
</organism>
<dbReference type="EMBL" id="LAZR01002649">
    <property type="protein sequence ID" value="KKN27304.1"/>
    <property type="molecule type" value="Genomic_DNA"/>
</dbReference>
<dbReference type="PANTHER" id="PTHR11647:SF1">
    <property type="entry name" value="COLLAPSIN RESPONSE MEDIATOR PROTEIN"/>
    <property type="match status" value="1"/>
</dbReference>
<gene>
    <name evidence="2" type="ORF">LCGC14_0866000</name>
</gene>
<dbReference type="InterPro" id="IPR032466">
    <property type="entry name" value="Metal_Hydrolase"/>
</dbReference>
<feature type="domain" description="Amidohydrolase 3" evidence="1">
    <location>
        <begin position="72"/>
        <end position="193"/>
    </location>
</feature>
<dbReference type="InterPro" id="IPR013108">
    <property type="entry name" value="Amidohydro_3"/>
</dbReference>
<dbReference type="Gene3D" id="2.30.40.10">
    <property type="entry name" value="Urease, subunit C, domain 1"/>
    <property type="match status" value="1"/>
</dbReference>
<dbReference type="GO" id="GO:0016810">
    <property type="term" value="F:hydrolase activity, acting on carbon-nitrogen (but not peptide) bonds"/>
    <property type="evidence" value="ECO:0007669"/>
    <property type="project" value="InterPro"/>
</dbReference>
<sequence>MSKHLLSISFCFLIAAFSITSSCNRAEVGYDILITNGRIVDGTGNPWFYGDIGINGDTIAEMGDLSGKTATKTIDVQGFVVSPGFIDIHTHCDSGLGKPESNANLNYLIQGTTTVITGNCGDGTYKIAEIKDKWEKQGIGTNAIHLIGYCDVLEEVVGRELRAPNPEELEKIKEIVRQAMKEGAWGMSTGLEDHIPGRFSSTEEIIKVASIVGEYGGVYSSHQRNEYDRVPEATQETIRVAEEAGVRANVTHLKIGRKNYWGKMKEVVKMINDARKRGVYIVADMYPYNHASGGTIIPIAENAGWAPFHLPDDMEPFAELRKKMRAQNLTDAERKKLREQYVDELAKALSDKSKREQIRKSVLEGEPHRPSSVALAGWDSVLVTVARKNTHLIGKIFSDIAEEQKRDPFDVAADLVIDEPDLYVAMGVMSEDDMRYAMKQDWLMFSSDGDAWPIIKETDIPLIWHPRDFGGQARVLQKYVREEKVLTLENAIRKMTSLPASFLQMKDRGLLMKGYKADIAVFNPETVRVNATHSDACQYSTGTEYVIVNGKIIIEAGEYNGALNGKLLLLTDN</sequence>
<evidence type="ECO:0000313" key="2">
    <source>
        <dbReference type="EMBL" id="KKN27304.1"/>
    </source>
</evidence>
<comment type="caution">
    <text evidence="2">The sequence shown here is derived from an EMBL/GenBank/DDBJ whole genome shotgun (WGS) entry which is preliminary data.</text>
</comment>
<protein>
    <recommendedName>
        <fullName evidence="1">Amidohydrolase 3 domain-containing protein</fullName>
    </recommendedName>
</protein>
<name>A0A0F9PB40_9ZZZZ</name>
<dbReference type="SUPFAM" id="SSF51338">
    <property type="entry name" value="Composite domain of metallo-dependent hydrolases"/>
    <property type="match status" value="1"/>
</dbReference>
<dbReference type="PANTHER" id="PTHR11647">
    <property type="entry name" value="HYDRANTOINASE/DIHYDROPYRIMIDINASE FAMILY MEMBER"/>
    <property type="match status" value="1"/>
</dbReference>
<dbReference type="Pfam" id="PF07969">
    <property type="entry name" value="Amidohydro_3"/>
    <property type="match status" value="2"/>
</dbReference>
<dbReference type="Gene3D" id="3.20.20.140">
    <property type="entry name" value="Metal-dependent hydrolases"/>
    <property type="match status" value="2"/>
</dbReference>
<reference evidence="2" key="1">
    <citation type="journal article" date="2015" name="Nature">
        <title>Complex archaea that bridge the gap between prokaryotes and eukaryotes.</title>
        <authorList>
            <person name="Spang A."/>
            <person name="Saw J.H."/>
            <person name="Jorgensen S.L."/>
            <person name="Zaremba-Niedzwiedzka K."/>
            <person name="Martijn J."/>
            <person name="Lind A.E."/>
            <person name="van Eijk R."/>
            <person name="Schleper C."/>
            <person name="Guy L."/>
            <person name="Ettema T.J."/>
        </authorList>
    </citation>
    <scope>NUCLEOTIDE SEQUENCE</scope>
</reference>
<dbReference type="PROSITE" id="PS51257">
    <property type="entry name" value="PROKAR_LIPOPROTEIN"/>
    <property type="match status" value="1"/>
</dbReference>
<dbReference type="AlphaFoldDB" id="A0A0F9PB40"/>
<accession>A0A0F9PB40</accession>
<dbReference type="InterPro" id="IPR050378">
    <property type="entry name" value="Metallo-dep_Hydrolases_sf"/>
</dbReference>
<proteinExistence type="predicted"/>